<keyword evidence="1" id="KW-0031">Aminopeptidase</keyword>
<reference evidence="1 2" key="1">
    <citation type="journal article" date="2014" name="Genome Announc.">
        <title>Draft Genome Sequences of Marine Flavobacterium Algibacter lectus Strains SS8 and NR4.</title>
        <authorList>
            <person name="Takatani N."/>
            <person name="Nakanishi M."/>
            <person name="Meirelles P."/>
            <person name="Mino S."/>
            <person name="Suda W."/>
            <person name="Oshima K."/>
            <person name="Hattori M."/>
            <person name="Ohkuma M."/>
            <person name="Hosokawa M."/>
            <person name="Miyashita K."/>
            <person name="Thompson F.L."/>
            <person name="Niwa A."/>
            <person name="Sawabe T."/>
            <person name="Sawabe T."/>
        </authorList>
    </citation>
    <scope>NUCLEOTIDE SEQUENCE [LARGE SCALE GENOMIC DNA]</scope>
    <source>
        <strain evidence="2">JCM19274</strain>
    </source>
</reference>
<comment type="caution">
    <text evidence="1">The sequence shown here is derived from an EMBL/GenBank/DDBJ whole genome shotgun (WGS) entry which is preliminary data.</text>
</comment>
<dbReference type="EMBL" id="BBNU01000001">
    <property type="protein sequence ID" value="GAL77741.1"/>
    <property type="molecule type" value="Genomic_DNA"/>
</dbReference>
<proteinExistence type="predicted"/>
<evidence type="ECO:0000313" key="1">
    <source>
        <dbReference type="EMBL" id="GAL77741.1"/>
    </source>
</evidence>
<dbReference type="RefSeq" id="WP_152596222.1">
    <property type="nucleotide sequence ID" value="NZ_BBNU01000001.1"/>
</dbReference>
<evidence type="ECO:0000313" key="2">
    <source>
        <dbReference type="Proteomes" id="UP000029643"/>
    </source>
</evidence>
<dbReference type="GO" id="GO:0004177">
    <property type="term" value="F:aminopeptidase activity"/>
    <property type="evidence" value="ECO:0007669"/>
    <property type="project" value="UniProtKB-KW"/>
</dbReference>
<keyword evidence="1" id="KW-0645">Protease</keyword>
<organism evidence="1 2">
    <name type="scientific">Algibacter lectus</name>
    <dbReference type="NCBI Taxonomy" id="221126"/>
    <lineage>
        <taxon>Bacteria</taxon>
        <taxon>Pseudomonadati</taxon>
        <taxon>Bacteroidota</taxon>
        <taxon>Flavobacteriia</taxon>
        <taxon>Flavobacteriales</taxon>
        <taxon>Flavobacteriaceae</taxon>
        <taxon>Algibacter</taxon>
    </lineage>
</organism>
<dbReference type="AlphaFoldDB" id="A0A090WL70"/>
<protein>
    <submittedName>
        <fullName evidence="1">Leucyl aminopeptidase</fullName>
    </submittedName>
</protein>
<sequence length="93" mass="10146">MYKISHNMLGLNPKVTTLSGDVAEDERIWGGGADFGFGHTSPMDMPPLGQVAKSHFDGVVTNVSVFLDDIQIFDNGVVCHPDLKPYTLNLLKN</sequence>
<dbReference type="Proteomes" id="UP000029643">
    <property type="component" value="Unassembled WGS sequence"/>
</dbReference>
<keyword evidence="1" id="KW-0378">Hydrolase</keyword>
<accession>A0A090WL70</accession>
<name>A0A090WL70_9FLAO</name>
<gene>
    <name evidence="1" type="ORF">JCM19274_5454</name>
</gene>